<proteinExistence type="inferred from homology"/>
<evidence type="ECO:0000256" key="4">
    <source>
        <dbReference type="ARBA" id="ARBA00023274"/>
    </source>
</evidence>
<dbReference type="InterPro" id="IPR011332">
    <property type="entry name" value="Ribosomal_zn-bd"/>
</dbReference>
<dbReference type="GO" id="GO:0005840">
    <property type="term" value="C:ribosome"/>
    <property type="evidence" value="ECO:0007669"/>
    <property type="project" value="UniProtKB-KW"/>
</dbReference>
<feature type="binding site" evidence="5">
    <location>
        <position position="42"/>
    </location>
    <ligand>
        <name>Zn(2+)</name>
        <dbReference type="ChEBI" id="CHEBI:29105"/>
    </ligand>
</feature>
<evidence type="ECO:0000313" key="7">
    <source>
        <dbReference type="Proteomes" id="UP000288215"/>
    </source>
</evidence>
<gene>
    <name evidence="5" type="primary">rps27e</name>
    <name evidence="6" type="ORF">Metus_1221</name>
</gene>
<dbReference type="GO" id="GO:0008270">
    <property type="term" value="F:zinc ion binding"/>
    <property type="evidence" value="ECO:0007669"/>
    <property type="project" value="UniProtKB-UniRule"/>
</dbReference>
<feature type="binding site" evidence="5">
    <location>
        <position position="20"/>
    </location>
    <ligand>
        <name>Zn(2+)</name>
        <dbReference type="ChEBI" id="CHEBI:29105"/>
    </ligand>
</feature>
<dbReference type="AlphaFoldDB" id="A0A3S3RBV7"/>
<comment type="subunit">
    <text evidence="5">Part of the 30S ribosomal subunit.</text>
</comment>
<evidence type="ECO:0000256" key="3">
    <source>
        <dbReference type="ARBA" id="ARBA00022980"/>
    </source>
</evidence>
<keyword evidence="5" id="KW-0863">Zinc-finger</keyword>
<dbReference type="Pfam" id="PF01667">
    <property type="entry name" value="Ribosomal_S27e"/>
    <property type="match status" value="1"/>
</dbReference>
<keyword evidence="5" id="KW-0479">Metal-binding</keyword>
<feature type="zinc finger region" description="C4-type" evidence="5">
    <location>
        <begin position="20"/>
        <end position="42"/>
    </location>
</feature>
<dbReference type="Gene3D" id="2.20.25.100">
    <property type="entry name" value="Zn-binding ribosomal proteins"/>
    <property type="match status" value="1"/>
</dbReference>
<feature type="binding site" evidence="5">
    <location>
        <position position="39"/>
    </location>
    <ligand>
        <name>Zn(2+)</name>
        <dbReference type="ChEBI" id="CHEBI:29105"/>
    </ligand>
</feature>
<dbReference type="InterPro" id="IPR023407">
    <property type="entry name" value="Ribosomal_eS27_Zn-bd_dom_sf"/>
</dbReference>
<protein>
    <recommendedName>
        <fullName evidence="5">Small ribosomal subunit protein eS27</fullName>
    </recommendedName>
</protein>
<dbReference type="PANTHER" id="PTHR11594">
    <property type="entry name" value="40S RIBOSOMAL PROTEIN S27"/>
    <property type="match status" value="1"/>
</dbReference>
<comment type="similarity">
    <text evidence="1 5">Belongs to the eukaryotic ribosomal protein eS27 family.</text>
</comment>
<feature type="binding site" evidence="5">
    <location>
        <position position="23"/>
    </location>
    <ligand>
        <name>Zn(2+)</name>
        <dbReference type="ChEBI" id="CHEBI:29105"/>
    </ligand>
</feature>
<name>A0A3S3RBV7_METS7</name>
<keyword evidence="2 5" id="KW-0862">Zinc</keyword>
<evidence type="ECO:0000313" key="6">
    <source>
        <dbReference type="EMBL" id="RWX73247.1"/>
    </source>
</evidence>
<evidence type="ECO:0000256" key="1">
    <source>
        <dbReference type="ARBA" id="ARBA00010919"/>
    </source>
</evidence>
<dbReference type="SUPFAM" id="SSF57829">
    <property type="entry name" value="Zn-binding ribosomal proteins"/>
    <property type="match status" value="1"/>
</dbReference>
<keyword evidence="3 5" id="KW-0689">Ribosomal protein</keyword>
<sequence>MKRKEMLTPVPRSKFYMVQCPECGNEQPVFSHVATVVKCNICGKDLALPTGGKSEILSDKVREIS</sequence>
<dbReference type="InterPro" id="IPR000592">
    <property type="entry name" value="Ribosomal_eS27"/>
</dbReference>
<reference evidence="6 7" key="1">
    <citation type="submission" date="2018-12" db="EMBL/GenBank/DDBJ databases">
        <title>The complete genome of the methanogenic archaea of the candidate phylum Verstraetearchaeota, obtained from the metagenome of underground thermal water.</title>
        <authorList>
            <person name="Kadnikov V.V."/>
            <person name="Mardanov A.V."/>
            <person name="Beletsky A.V."/>
            <person name="Karnachuk O.V."/>
            <person name="Ravin N.V."/>
        </authorList>
    </citation>
    <scope>NUCLEOTIDE SEQUENCE [LARGE SCALE GENOMIC DNA]</scope>
    <source>
        <strain evidence="6">Ch88</strain>
    </source>
</reference>
<dbReference type="GO" id="GO:0006412">
    <property type="term" value="P:translation"/>
    <property type="evidence" value="ECO:0007669"/>
    <property type="project" value="UniProtKB-UniRule"/>
</dbReference>
<evidence type="ECO:0000256" key="5">
    <source>
        <dbReference type="HAMAP-Rule" id="MF_00371"/>
    </source>
</evidence>
<evidence type="ECO:0000256" key="2">
    <source>
        <dbReference type="ARBA" id="ARBA00022833"/>
    </source>
</evidence>
<dbReference type="Proteomes" id="UP000288215">
    <property type="component" value="Unassembled WGS sequence"/>
</dbReference>
<accession>A0A3S3RBV7</accession>
<comment type="caution">
    <text evidence="6">The sequence shown here is derived from an EMBL/GenBank/DDBJ whole genome shotgun (WGS) entry which is preliminary data.</text>
</comment>
<dbReference type="EMBL" id="RXGA01000003">
    <property type="protein sequence ID" value="RWX73247.1"/>
    <property type="molecule type" value="Genomic_DNA"/>
</dbReference>
<comment type="cofactor">
    <cofactor evidence="5">
        <name>Zn(2+)</name>
        <dbReference type="ChEBI" id="CHEBI:29105"/>
    </cofactor>
    <text evidence="5">Binds 1 zinc ion per subunit.</text>
</comment>
<dbReference type="GO" id="GO:1990904">
    <property type="term" value="C:ribonucleoprotein complex"/>
    <property type="evidence" value="ECO:0007669"/>
    <property type="project" value="UniProtKB-KW"/>
</dbReference>
<dbReference type="NCBIfam" id="NF001629">
    <property type="entry name" value="PRK00415.1"/>
    <property type="match status" value="1"/>
</dbReference>
<keyword evidence="4 5" id="KW-0687">Ribonucleoprotein</keyword>
<dbReference type="GO" id="GO:0003735">
    <property type="term" value="F:structural constituent of ribosome"/>
    <property type="evidence" value="ECO:0007669"/>
    <property type="project" value="InterPro"/>
</dbReference>
<dbReference type="HAMAP" id="MF_00371">
    <property type="entry name" value="Ribosomal_eS27"/>
    <property type="match status" value="1"/>
</dbReference>
<organism evidence="6 7">
    <name type="scientific">Methanosuratincola subterraneus</name>
    <dbReference type="NCBI Taxonomy" id="2593994"/>
    <lineage>
        <taxon>Archaea</taxon>
        <taxon>Thermoproteota</taxon>
        <taxon>Methanosuratincolia</taxon>
        <taxon>Candidatus Methanomethylicales</taxon>
        <taxon>Candidatus Methanomethylicaceae</taxon>
        <taxon>Candidatus Methanosuratincola (ex Vanwonterghem et al. 2016)</taxon>
    </lineage>
</organism>